<dbReference type="RefSeq" id="WP_321398571.1">
    <property type="nucleotide sequence ID" value="NZ_CP139487.1"/>
</dbReference>
<dbReference type="AlphaFoldDB" id="A0AAX4HT77"/>
<dbReference type="Proteomes" id="UP001324634">
    <property type="component" value="Chromosome"/>
</dbReference>
<evidence type="ECO:0008006" key="3">
    <source>
        <dbReference type="Google" id="ProtNLM"/>
    </source>
</evidence>
<keyword evidence="2" id="KW-1185">Reference proteome</keyword>
<accession>A0AAX4HT77</accession>
<evidence type="ECO:0000313" key="2">
    <source>
        <dbReference type="Proteomes" id="UP001324634"/>
    </source>
</evidence>
<proteinExistence type="predicted"/>
<evidence type="ECO:0000313" key="1">
    <source>
        <dbReference type="EMBL" id="WPU66401.1"/>
    </source>
</evidence>
<dbReference type="EMBL" id="CP139487">
    <property type="protein sequence ID" value="WPU66401.1"/>
    <property type="molecule type" value="Genomic_DNA"/>
</dbReference>
<organism evidence="1 2">
    <name type="scientific">Peredibacter starrii</name>
    <dbReference type="NCBI Taxonomy" id="28202"/>
    <lineage>
        <taxon>Bacteria</taxon>
        <taxon>Pseudomonadati</taxon>
        <taxon>Bdellovibrionota</taxon>
        <taxon>Bacteriovoracia</taxon>
        <taxon>Bacteriovoracales</taxon>
        <taxon>Bacteriovoracaceae</taxon>
        <taxon>Peredibacter</taxon>
    </lineage>
</organism>
<name>A0AAX4HT77_9BACT</name>
<reference evidence="1 2" key="1">
    <citation type="submission" date="2023-11" db="EMBL/GenBank/DDBJ databases">
        <title>Peredibacter starrii A3.12.</title>
        <authorList>
            <person name="Mitchell R.J."/>
        </authorList>
    </citation>
    <scope>NUCLEOTIDE SEQUENCE [LARGE SCALE GENOMIC DNA]</scope>
    <source>
        <strain evidence="1 2">A3.12</strain>
    </source>
</reference>
<sequence>MWTILGCFCLTASAQDLSTYGRRTKKTTNPRQTRPVQPVKVEEKKQIESILFNLGTHTEFYDSIQINTSGGTRKFDAKAPTIGAGLSMPVRYGWRFLPELNWVLPRFIDDSKIIKNLFMFRADFGYDPLDWLRLRVGTSIMWANQHGRGGKAEINNGNSTSTFYYPEENRSSLNNTFDLGLETKFDEWAVRLQTYTYAIFKEERRQVSYTLFISYYWDQ</sequence>
<protein>
    <recommendedName>
        <fullName evidence="3">Outer membrane protein beta-barrel domain-containing protein</fullName>
    </recommendedName>
</protein>
<gene>
    <name evidence="1" type="ORF">SOO65_06550</name>
</gene>
<dbReference type="KEGG" id="psti:SOO65_06550"/>